<reference evidence="4 5" key="1">
    <citation type="submission" date="2020-08" db="EMBL/GenBank/DDBJ databases">
        <title>Sequencing the genomes of 1000 actinobacteria strains.</title>
        <authorList>
            <person name="Klenk H.-P."/>
        </authorList>
    </citation>
    <scope>NUCLEOTIDE SEQUENCE [LARGE SCALE GENOMIC DNA]</scope>
    <source>
        <strain evidence="4 5">DSM 45784</strain>
    </source>
</reference>
<dbReference type="EC" id="2.5.1.10" evidence="4"/>
<gene>
    <name evidence="4" type="ORF">BJ982_003197</name>
</gene>
<evidence type="ECO:0000256" key="3">
    <source>
        <dbReference type="RuleBase" id="RU004466"/>
    </source>
</evidence>
<sequence>MVELTTTGRQAHEVLAWSRDQAGPALRAAVESLRPSMRHVAGYHFGWLDRHGAPAVGGGGKAVRPALALLSAEAVGAGAGAAVPAAVAVELVHNFSLLHDDVMDGDLTRRHRATAWSVFGMSPAILAGDALLTLAFDALAASGHPAAAEGGRLLGATVLDLIDGQGADTSFETRGDVGLQECLSMAESKTGALLGASCALGALFGGAAPERVKRLRAFGDRLGLAFQFVDDLLGIWGDPAVTGKPIHSDLRNRKKSLPVVAALSSGSPAGDELAALYGREEPPAGPDLVRAAELVELAGGRAWSTQQAGELLREALGHLAAASPVPGAAAELRALAHLITHRDH</sequence>
<evidence type="ECO:0000256" key="2">
    <source>
        <dbReference type="ARBA" id="ARBA00022842"/>
    </source>
</evidence>
<dbReference type="PANTHER" id="PTHR12001">
    <property type="entry name" value="GERANYLGERANYL PYROPHOSPHATE SYNTHASE"/>
    <property type="match status" value="1"/>
</dbReference>
<keyword evidence="5" id="KW-1185">Reference proteome</keyword>
<dbReference type="InterPro" id="IPR008949">
    <property type="entry name" value="Isoprenoid_synthase_dom_sf"/>
</dbReference>
<evidence type="ECO:0000313" key="5">
    <source>
        <dbReference type="Proteomes" id="UP000542210"/>
    </source>
</evidence>
<keyword evidence="1" id="KW-0479">Metal-binding</keyword>
<dbReference type="GO" id="GO:0008299">
    <property type="term" value="P:isoprenoid biosynthetic process"/>
    <property type="evidence" value="ECO:0007669"/>
    <property type="project" value="InterPro"/>
</dbReference>
<dbReference type="RefSeq" id="WP_184880866.1">
    <property type="nucleotide sequence ID" value="NZ_BOOV01000016.1"/>
</dbReference>
<evidence type="ECO:0000256" key="1">
    <source>
        <dbReference type="ARBA" id="ARBA00022723"/>
    </source>
</evidence>
<dbReference type="EC" id="2.5.1.1" evidence="4"/>
<dbReference type="EMBL" id="JACHND010000001">
    <property type="protein sequence ID" value="MBB4701653.1"/>
    <property type="molecule type" value="Genomic_DNA"/>
</dbReference>
<comment type="caution">
    <text evidence="4">The sequence shown here is derived from an EMBL/GenBank/DDBJ whole genome shotgun (WGS) entry which is preliminary data.</text>
</comment>
<dbReference type="GO" id="GO:0004311">
    <property type="term" value="F:geranylgeranyl diphosphate synthase activity"/>
    <property type="evidence" value="ECO:0007669"/>
    <property type="project" value="UniProtKB-EC"/>
</dbReference>
<accession>A0A7W7D7C6</accession>
<comment type="similarity">
    <text evidence="3">Belongs to the FPP/GGPP synthase family.</text>
</comment>
<organism evidence="4 5">
    <name type="scientific">Sphaerisporangium siamense</name>
    <dbReference type="NCBI Taxonomy" id="795645"/>
    <lineage>
        <taxon>Bacteria</taxon>
        <taxon>Bacillati</taxon>
        <taxon>Actinomycetota</taxon>
        <taxon>Actinomycetes</taxon>
        <taxon>Streptosporangiales</taxon>
        <taxon>Streptosporangiaceae</taxon>
        <taxon>Sphaerisporangium</taxon>
    </lineage>
</organism>
<dbReference type="PANTHER" id="PTHR12001:SF86">
    <property type="entry name" value="GERANYLGERANYL DIPHOSPHATE SYNTHASE"/>
    <property type="match status" value="1"/>
</dbReference>
<dbReference type="EC" id="2.5.1.29" evidence="4"/>
<evidence type="ECO:0000313" key="4">
    <source>
        <dbReference type="EMBL" id="MBB4701653.1"/>
    </source>
</evidence>
<dbReference type="AlphaFoldDB" id="A0A7W7D7C6"/>
<keyword evidence="2" id="KW-0460">Magnesium</keyword>
<proteinExistence type="inferred from homology"/>
<dbReference type="GO" id="GO:0004337">
    <property type="term" value="F:(2E,6E)-farnesyl diphosphate synthase activity"/>
    <property type="evidence" value="ECO:0007669"/>
    <property type="project" value="UniProtKB-EC"/>
</dbReference>
<dbReference type="Pfam" id="PF00348">
    <property type="entry name" value="polyprenyl_synt"/>
    <property type="match status" value="1"/>
</dbReference>
<name>A0A7W7D7C6_9ACTN</name>
<dbReference type="GO" id="GO:0046872">
    <property type="term" value="F:metal ion binding"/>
    <property type="evidence" value="ECO:0007669"/>
    <property type="project" value="UniProtKB-KW"/>
</dbReference>
<dbReference type="SFLD" id="SFLDG01017">
    <property type="entry name" value="Polyprenyl_Transferase_Like"/>
    <property type="match status" value="1"/>
</dbReference>
<dbReference type="NCBIfam" id="NF041169">
    <property type="entry name" value="f2_encap_cargo4"/>
    <property type="match status" value="1"/>
</dbReference>
<dbReference type="InterPro" id="IPR033749">
    <property type="entry name" value="Polyprenyl_synt_CS"/>
</dbReference>
<protein>
    <submittedName>
        <fullName evidence="4">Geranylgeranyl diphosphate synthase type I</fullName>
        <ecNumber evidence="4">2.5.1.1</ecNumber>
        <ecNumber evidence="4">2.5.1.10</ecNumber>
        <ecNumber evidence="4">2.5.1.29</ecNumber>
    </submittedName>
</protein>
<dbReference type="Proteomes" id="UP000542210">
    <property type="component" value="Unassembled WGS sequence"/>
</dbReference>
<dbReference type="GO" id="GO:0004161">
    <property type="term" value="F:dimethylallyltranstransferase activity"/>
    <property type="evidence" value="ECO:0007669"/>
    <property type="project" value="UniProtKB-EC"/>
</dbReference>
<dbReference type="SUPFAM" id="SSF48576">
    <property type="entry name" value="Terpenoid synthases"/>
    <property type="match status" value="1"/>
</dbReference>
<dbReference type="Gene3D" id="1.10.600.10">
    <property type="entry name" value="Farnesyl Diphosphate Synthase"/>
    <property type="match status" value="1"/>
</dbReference>
<dbReference type="InterPro" id="IPR000092">
    <property type="entry name" value="Polyprenyl_synt"/>
</dbReference>
<dbReference type="PROSITE" id="PS00723">
    <property type="entry name" value="POLYPRENYL_SYNTHASE_1"/>
    <property type="match status" value="1"/>
</dbReference>
<dbReference type="CDD" id="cd00685">
    <property type="entry name" value="Trans_IPPS_HT"/>
    <property type="match status" value="1"/>
</dbReference>
<keyword evidence="3 4" id="KW-0808">Transferase</keyword>
<dbReference type="SFLD" id="SFLDS00005">
    <property type="entry name" value="Isoprenoid_Synthase_Type_I"/>
    <property type="match status" value="1"/>
</dbReference>